<feature type="region of interest" description="Disordered" evidence="1">
    <location>
        <begin position="159"/>
        <end position="204"/>
    </location>
</feature>
<name>A0A0G4HMC7_9ALVE</name>
<accession>A0A0G4HMC7</accession>
<evidence type="ECO:0000313" key="3">
    <source>
        <dbReference type="EMBL" id="CEM45359.1"/>
    </source>
</evidence>
<feature type="compositionally biased region" description="Low complexity" evidence="1">
    <location>
        <begin position="587"/>
        <end position="597"/>
    </location>
</feature>
<feature type="region of interest" description="Disordered" evidence="1">
    <location>
        <begin position="245"/>
        <end position="450"/>
    </location>
</feature>
<dbReference type="AlphaFoldDB" id="A0A0G4HMC7"/>
<gene>
    <name evidence="3" type="ORF">Cvel_7489</name>
</gene>
<protein>
    <submittedName>
        <fullName evidence="3">Uncharacterized protein</fullName>
    </submittedName>
</protein>
<dbReference type="VEuPathDB" id="CryptoDB:Cvel_7489"/>
<feature type="compositionally biased region" description="Basic and acidic residues" evidence="1">
    <location>
        <begin position="367"/>
        <end position="378"/>
    </location>
</feature>
<feature type="compositionally biased region" description="Low complexity" evidence="1">
    <location>
        <begin position="396"/>
        <end position="423"/>
    </location>
</feature>
<evidence type="ECO:0000256" key="1">
    <source>
        <dbReference type="SAM" id="MobiDB-lite"/>
    </source>
</evidence>
<proteinExistence type="predicted"/>
<keyword evidence="2" id="KW-0472">Membrane</keyword>
<feature type="compositionally biased region" description="Basic residues" evidence="1">
    <location>
        <begin position="165"/>
        <end position="183"/>
    </location>
</feature>
<feature type="region of interest" description="Disordered" evidence="1">
    <location>
        <begin position="541"/>
        <end position="606"/>
    </location>
</feature>
<keyword evidence="2" id="KW-1133">Transmembrane helix</keyword>
<feature type="compositionally biased region" description="Low complexity" evidence="1">
    <location>
        <begin position="550"/>
        <end position="563"/>
    </location>
</feature>
<feature type="compositionally biased region" description="Basic residues" evidence="1">
    <location>
        <begin position="258"/>
        <end position="271"/>
    </location>
</feature>
<feature type="compositionally biased region" description="Low complexity" evidence="1">
    <location>
        <begin position="439"/>
        <end position="450"/>
    </location>
</feature>
<evidence type="ECO:0000256" key="2">
    <source>
        <dbReference type="SAM" id="Phobius"/>
    </source>
</evidence>
<keyword evidence="2" id="KW-0812">Transmembrane</keyword>
<organism evidence="3">
    <name type="scientific">Chromera velia CCMP2878</name>
    <dbReference type="NCBI Taxonomy" id="1169474"/>
    <lineage>
        <taxon>Eukaryota</taxon>
        <taxon>Sar</taxon>
        <taxon>Alveolata</taxon>
        <taxon>Colpodellida</taxon>
        <taxon>Chromeraceae</taxon>
        <taxon>Chromera</taxon>
    </lineage>
</organism>
<feature type="region of interest" description="Disordered" evidence="1">
    <location>
        <begin position="626"/>
        <end position="662"/>
    </location>
</feature>
<reference evidence="3" key="1">
    <citation type="submission" date="2014-11" db="EMBL/GenBank/DDBJ databases">
        <authorList>
            <person name="Otto D Thomas"/>
            <person name="Naeem Raeece"/>
        </authorList>
    </citation>
    <scope>NUCLEOTIDE SEQUENCE</scope>
</reference>
<feature type="transmembrane region" description="Helical" evidence="2">
    <location>
        <begin position="30"/>
        <end position="55"/>
    </location>
</feature>
<sequence>MGMRAIVEGLDMFGFRVHLHHRRSPTFRTVYGGAVTLFLFCALGAYIVFTLYQYFTARPNPSIESTTAKMVSLHAAHAIGKKLPREIVPLVPCEGAEGLIDQARQLLIEGNNKELLQGALCGDFGSISPERRAVWGTFIANEYREVHVQGQSLLRELGLDPTSEKKKRKRKKELQRLRRLRKARGGEGQESDNLPDSAAEDRRQSVDSIVTFAEDHPGDALQAESGMHASLVWNKDPEFQEDEWLKAKTPSQQSQVRASRHKIRRRGQHRKSSQDSVDYIQPPRRAPPSPIPEESEPQPSVHRQSTLTVPLGRKKRSSQSQPPPSSDPTQQANASRPALREGPSRGLTNGAASVSFEREWPSGGEGSGEREGEEEGRGRPPPQVIFVREASQGAPLPSSRSALSSSSCLSSSTSVKNSNNNPIFPFPPSQARSNSTSKLLESSQRRWLSSSSQSIQRDGCCKDKSTQESHLSVAALALADSLSCSTSLPGQPLSESGQPIFTCKDSSQHPALSLHLKTDQSRLDDRNDHFWRTKAKDSITPTCTDPNEYSRPSSLTLPPSNSLWALKGQNPHCTPSARVASSRPHESPSSSGSCSSSEADTTGFPEMRDSLAPVHIAWAEVAEANGDLEVGAPPPDAEVVGDGGERQDDVSSPAQAGDGESTLRMTQKTRQHRFMLTEERREKIRSKTESMGEKVGNLLFGHPSARAALEQLDWQSVVLMQKLQFRTNEVLEFFLCNRLLEIALSFKKAFAKTMGLEVQKAFPPPTAPPRVSTNVVLLHFLWHRCLPPAEFSQVEGVGRKVCRSVTLEKGTGRRRSSDENGNGGVVALHPCETLLRRLGLCSQESGMPDLPAVPANVFLSGDSLLVYGENGDGQVISNLGNPPHVSAEEAAKKIGCSRDEMEVGG</sequence>
<dbReference type="EMBL" id="CDMZ01003163">
    <property type="protein sequence ID" value="CEM45359.1"/>
    <property type="molecule type" value="Genomic_DNA"/>
</dbReference>